<feature type="compositionally biased region" description="Low complexity" evidence="1">
    <location>
        <begin position="98"/>
        <end position="110"/>
    </location>
</feature>
<sequence>MYQIATAKGPPPYPEGASAQATHFLGRCLELDPKARASARELLVHPFLAGALPAADASIRSVSSQVFDPPSDVKDERDGVQIRLESSEGSKENLSGNAPRAQARQEAQPECGDSLMAELKKVLQRRRMATSSSRFASAKSMTERVSPTLNGSGAPKAVPKNVSPRSMSEPVTPPQAGTPAAGPASRFALAKSMMERLASQPGRGGPSNPSFGTYRCSGTSSSASTSAGTPPQPPPSSSGPEVAAANAAPSASGGCSTSALLNVARLSVPNSAATTMGTSVAEQFCSADSSVCQSVDATSTHASARAPVRERMAPVLKELKVRASSRLKSAAD</sequence>
<comment type="caution">
    <text evidence="2">The sequence shown here is derived from an EMBL/GenBank/DDBJ whole genome shotgun (WGS) entry which is preliminary data.</text>
</comment>
<protein>
    <recommendedName>
        <fullName evidence="4">Protein kinase domain-containing protein</fullName>
    </recommendedName>
</protein>
<evidence type="ECO:0000313" key="3">
    <source>
        <dbReference type="Proteomes" id="UP000708148"/>
    </source>
</evidence>
<feature type="compositionally biased region" description="Low complexity" evidence="1">
    <location>
        <begin position="238"/>
        <end position="254"/>
    </location>
</feature>
<evidence type="ECO:0000256" key="1">
    <source>
        <dbReference type="SAM" id="MobiDB-lite"/>
    </source>
</evidence>
<feature type="region of interest" description="Disordered" evidence="1">
    <location>
        <begin position="128"/>
        <end position="183"/>
    </location>
</feature>
<keyword evidence="3" id="KW-1185">Reference proteome</keyword>
<feature type="compositionally biased region" description="Polar residues" evidence="1">
    <location>
        <begin position="129"/>
        <end position="151"/>
    </location>
</feature>
<accession>A0A8S1JEY8</accession>
<feature type="region of interest" description="Disordered" evidence="1">
    <location>
        <begin position="84"/>
        <end position="111"/>
    </location>
</feature>
<dbReference type="Gene3D" id="1.10.510.10">
    <property type="entry name" value="Transferase(Phosphotransferase) domain 1"/>
    <property type="match status" value="1"/>
</dbReference>
<feature type="region of interest" description="Disordered" evidence="1">
    <location>
        <begin position="196"/>
        <end position="254"/>
    </location>
</feature>
<dbReference type="EMBL" id="CAJHUC010001827">
    <property type="protein sequence ID" value="CAD7702432.1"/>
    <property type="molecule type" value="Genomic_DNA"/>
</dbReference>
<proteinExistence type="predicted"/>
<dbReference type="AlphaFoldDB" id="A0A8S1JEY8"/>
<feature type="compositionally biased region" description="Low complexity" evidence="1">
    <location>
        <begin position="174"/>
        <end position="183"/>
    </location>
</feature>
<organism evidence="2 3">
    <name type="scientific">Ostreobium quekettii</name>
    <dbReference type="NCBI Taxonomy" id="121088"/>
    <lineage>
        <taxon>Eukaryota</taxon>
        <taxon>Viridiplantae</taxon>
        <taxon>Chlorophyta</taxon>
        <taxon>core chlorophytes</taxon>
        <taxon>Ulvophyceae</taxon>
        <taxon>TCBD clade</taxon>
        <taxon>Bryopsidales</taxon>
        <taxon>Ostreobineae</taxon>
        <taxon>Ostreobiaceae</taxon>
        <taxon>Ostreobium</taxon>
    </lineage>
</organism>
<dbReference type="SUPFAM" id="SSF56112">
    <property type="entry name" value="Protein kinase-like (PK-like)"/>
    <property type="match status" value="1"/>
</dbReference>
<feature type="compositionally biased region" description="Low complexity" evidence="1">
    <location>
        <begin position="217"/>
        <end position="229"/>
    </location>
</feature>
<evidence type="ECO:0008006" key="4">
    <source>
        <dbReference type="Google" id="ProtNLM"/>
    </source>
</evidence>
<gene>
    <name evidence="2" type="ORF">OSTQU699_LOCUS7789</name>
</gene>
<reference evidence="2" key="1">
    <citation type="submission" date="2020-12" db="EMBL/GenBank/DDBJ databases">
        <authorList>
            <person name="Iha C."/>
        </authorList>
    </citation>
    <scope>NUCLEOTIDE SEQUENCE</scope>
</reference>
<dbReference type="InterPro" id="IPR011009">
    <property type="entry name" value="Kinase-like_dom_sf"/>
</dbReference>
<dbReference type="Proteomes" id="UP000708148">
    <property type="component" value="Unassembled WGS sequence"/>
</dbReference>
<evidence type="ECO:0000313" key="2">
    <source>
        <dbReference type="EMBL" id="CAD7702432.1"/>
    </source>
</evidence>
<name>A0A8S1JEY8_9CHLO</name>